<evidence type="ECO:0000313" key="1">
    <source>
        <dbReference type="EMBL" id="MFD1190603.1"/>
    </source>
</evidence>
<gene>
    <name evidence="1" type="ORF">ACFQ27_08440</name>
</gene>
<sequence>MKHAGPAALDALEPLLARLRTLPGLKEKSRGIFYLKSKAFLHFHEDPAGLFADLREDSDFTRYEVTSSEGQEALFAATLRRLS</sequence>
<protein>
    <submittedName>
        <fullName evidence="1">Uncharacterized protein</fullName>
    </submittedName>
</protein>
<dbReference type="RefSeq" id="WP_377353255.1">
    <property type="nucleotide sequence ID" value="NZ_JBHTLQ010000014.1"/>
</dbReference>
<accession>A0ABW3T0R7</accession>
<organism evidence="1 2">
    <name type="scientific">Phenylobacterium conjunctum</name>
    <dbReference type="NCBI Taxonomy" id="1298959"/>
    <lineage>
        <taxon>Bacteria</taxon>
        <taxon>Pseudomonadati</taxon>
        <taxon>Pseudomonadota</taxon>
        <taxon>Alphaproteobacteria</taxon>
        <taxon>Caulobacterales</taxon>
        <taxon>Caulobacteraceae</taxon>
        <taxon>Phenylobacterium</taxon>
    </lineage>
</organism>
<keyword evidence="2" id="KW-1185">Reference proteome</keyword>
<proteinExistence type="predicted"/>
<evidence type="ECO:0000313" key="2">
    <source>
        <dbReference type="Proteomes" id="UP001597216"/>
    </source>
</evidence>
<name>A0ABW3T0R7_9CAUL</name>
<comment type="caution">
    <text evidence="1">The sequence shown here is derived from an EMBL/GenBank/DDBJ whole genome shotgun (WGS) entry which is preliminary data.</text>
</comment>
<dbReference type="EMBL" id="JBHTLQ010000014">
    <property type="protein sequence ID" value="MFD1190603.1"/>
    <property type="molecule type" value="Genomic_DNA"/>
</dbReference>
<dbReference type="Proteomes" id="UP001597216">
    <property type="component" value="Unassembled WGS sequence"/>
</dbReference>
<reference evidence="2" key="1">
    <citation type="journal article" date="2019" name="Int. J. Syst. Evol. Microbiol.">
        <title>The Global Catalogue of Microorganisms (GCM) 10K type strain sequencing project: providing services to taxonomists for standard genome sequencing and annotation.</title>
        <authorList>
            <consortium name="The Broad Institute Genomics Platform"/>
            <consortium name="The Broad Institute Genome Sequencing Center for Infectious Disease"/>
            <person name="Wu L."/>
            <person name="Ma J."/>
        </authorList>
    </citation>
    <scope>NUCLEOTIDE SEQUENCE [LARGE SCALE GENOMIC DNA]</scope>
    <source>
        <strain evidence="2">CCUG 55074</strain>
    </source>
</reference>